<reference evidence="14 15" key="1">
    <citation type="submission" date="2023-04" db="EMBL/GenBank/DDBJ databases">
        <authorList>
            <person name="Hsu D."/>
        </authorList>
    </citation>
    <scope>NUCLEOTIDE SEQUENCE [LARGE SCALE GENOMIC DNA]</scope>
    <source>
        <strain evidence="14 15">MK1</strain>
    </source>
</reference>
<dbReference type="GO" id="GO:0006777">
    <property type="term" value="P:Mo-molybdopterin cofactor biosynthetic process"/>
    <property type="evidence" value="ECO:0007669"/>
    <property type="project" value="UniProtKB-UniRule"/>
</dbReference>
<keyword evidence="7 12" id="KW-0411">Iron-sulfur</keyword>
<dbReference type="Pfam" id="PF06463">
    <property type="entry name" value="Mob_synth_C"/>
    <property type="match status" value="1"/>
</dbReference>
<feature type="binding site" evidence="12">
    <location>
        <position position="189"/>
    </location>
    <ligand>
        <name>S-adenosyl-L-methionine</name>
        <dbReference type="ChEBI" id="CHEBI:59789"/>
    </ligand>
</feature>
<feature type="binding site" evidence="12">
    <location>
        <position position="251"/>
    </location>
    <ligand>
        <name>[4Fe-4S] cluster</name>
        <dbReference type="ChEBI" id="CHEBI:49883"/>
        <label>2</label>
        <note>4Fe-4S-substrate</note>
    </ligand>
</feature>
<keyword evidence="8 12" id="KW-0342">GTP-binding</keyword>
<dbReference type="SUPFAM" id="SSF102114">
    <property type="entry name" value="Radical SAM enzymes"/>
    <property type="match status" value="1"/>
</dbReference>
<sequence length="321" mass="35770">MLDKFGRNIDYLRVSVTDRCNLRCCYCMPEEGVEQLSRDEILSLEELERIIRAGSNAGIRRVRITGGEPLVRRDVSTLIKKVSLMPGIKDISLTTNAILLADLAEELKEAGLKRVNISLDTLMEHKYKEITRRGSLGRVLVGIEKALALGLTPVKINVVVQRDFNLDEVRDFIRFTESAPIHVRFIEIMPMGCGGGLSDEFVSAEEIKKIVSEDYSLVKGELAGGGPADYFKVEGYHGTVGFIHAISRHFCARCNRLRLTADGRLRYCLQQEQSLDIKGPLRNGAAEAELVELFGQAVMHKPAGYRSSEWNKNSLMNTIGG</sequence>
<evidence type="ECO:0000256" key="3">
    <source>
        <dbReference type="ARBA" id="ARBA00022691"/>
    </source>
</evidence>
<dbReference type="AlphaFoldDB" id="A0AAU0UQC2"/>
<dbReference type="GO" id="GO:0051539">
    <property type="term" value="F:4 iron, 4 sulfur cluster binding"/>
    <property type="evidence" value="ECO:0007669"/>
    <property type="project" value="UniProtKB-UniRule"/>
</dbReference>
<protein>
    <recommendedName>
        <fullName evidence="1 12">GTP 3',8-cyclase</fullName>
        <ecNumber evidence="1 12">4.1.99.22</ecNumber>
    </recommendedName>
    <alternativeName>
        <fullName evidence="12">Molybdenum cofactor biosynthesis protein A</fullName>
    </alternativeName>
</protein>
<feature type="binding site" evidence="12">
    <location>
        <position position="118"/>
    </location>
    <ligand>
        <name>S-adenosyl-L-methionine</name>
        <dbReference type="ChEBI" id="CHEBI:59789"/>
    </ligand>
</feature>
<dbReference type="RefSeq" id="WP_366922896.1">
    <property type="nucleotide sequence ID" value="NZ_CP121694.1"/>
</dbReference>
<dbReference type="GO" id="GO:0005525">
    <property type="term" value="F:GTP binding"/>
    <property type="evidence" value="ECO:0007669"/>
    <property type="project" value="UniProtKB-UniRule"/>
</dbReference>
<evidence type="ECO:0000256" key="4">
    <source>
        <dbReference type="ARBA" id="ARBA00022723"/>
    </source>
</evidence>
<keyword evidence="3 12" id="KW-0949">S-adenosyl-L-methionine</keyword>
<dbReference type="GO" id="GO:0061799">
    <property type="term" value="F:cyclic pyranopterin monophosphate synthase activity"/>
    <property type="evidence" value="ECO:0007669"/>
    <property type="project" value="TreeGrafter"/>
</dbReference>
<dbReference type="GO" id="GO:1904047">
    <property type="term" value="F:S-adenosyl-L-methionine binding"/>
    <property type="evidence" value="ECO:0007669"/>
    <property type="project" value="UniProtKB-UniRule"/>
</dbReference>
<comment type="function">
    <text evidence="12">Catalyzes the cyclization of GTP to (8S)-3',8-cyclo-7,8-dihydroguanosine 5'-triphosphate.</text>
</comment>
<dbReference type="SMART" id="SM00729">
    <property type="entry name" value="Elp3"/>
    <property type="match status" value="1"/>
</dbReference>
<dbReference type="NCBIfam" id="NF001199">
    <property type="entry name" value="PRK00164.2-1"/>
    <property type="match status" value="1"/>
</dbReference>
<comment type="similarity">
    <text evidence="12">Belongs to the radical SAM superfamily. MoaA family.</text>
</comment>
<organism evidence="14 15">
    <name type="scientific">Metallumcola ferriviriculae</name>
    <dbReference type="NCBI Taxonomy" id="3039180"/>
    <lineage>
        <taxon>Bacteria</taxon>
        <taxon>Bacillati</taxon>
        <taxon>Bacillota</taxon>
        <taxon>Clostridia</taxon>
        <taxon>Neomoorellales</taxon>
        <taxon>Desulfitibacteraceae</taxon>
        <taxon>Metallumcola</taxon>
    </lineage>
</organism>
<dbReference type="PANTHER" id="PTHR22960:SF0">
    <property type="entry name" value="MOLYBDENUM COFACTOR BIOSYNTHESIS PROTEIN 1"/>
    <property type="match status" value="1"/>
</dbReference>
<dbReference type="GO" id="GO:0061798">
    <property type="term" value="F:GTP 3',8'-cyclase activity"/>
    <property type="evidence" value="ECO:0007669"/>
    <property type="project" value="UniProtKB-UniRule"/>
</dbReference>
<dbReference type="InterPro" id="IPR013785">
    <property type="entry name" value="Aldolase_TIM"/>
</dbReference>
<feature type="binding site" evidence="12">
    <location>
        <position position="26"/>
    </location>
    <ligand>
        <name>S-adenosyl-L-methionine</name>
        <dbReference type="ChEBI" id="CHEBI:59789"/>
    </ligand>
</feature>
<dbReference type="InterPro" id="IPR058240">
    <property type="entry name" value="rSAM_sf"/>
</dbReference>
<evidence type="ECO:0000256" key="10">
    <source>
        <dbReference type="ARBA" id="ARBA00023239"/>
    </source>
</evidence>
<dbReference type="NCBIfam" id="TIGR02666">
    <property type="entry name" value="moaA"/>
    <property type="match status" value="1"/>
</dbReference>
<evidence type="ECO:0000259" key="13">
    <source>
        <dbReference type="PROSITE" id="PS51918"/>
    </source>
</evidence>
<evidence type="ECO:0000256" key="8">
    <source>
        <dbReference type="ARBA" id="ARBA00023134"/>
    </source>
</evidence>
<dbReference type="KEGG" id="dbc:MFMK1_003376"/>
<feature type="binding site" evidence="12">
    <location>
        <position position="13"/>
    </location>
    <ligand>
        <name>GTP</name>
        <dbReference type="ChEBI" id="CHEBI:37565"/>
    </ligand>
</feature>
<dbReference type="EMBL" id="CP121694">
    <property type="protein sequence ID" value="WRO23514.1"/>
    <property type="molecule type" value="Genomic_DNA"/>
</dbReference>
<keyword evidence="9 12" id="KW-0501">Molybdenum cofactor biosynthesis</keyword>
<keyword evidence="15" id="KW-1185">Reference proteome</keyword>
<dbReference type="Pfam" id="PF04055">
    <property type="entry name" value="Radical_SAM"/>
    <property type="match status" value="1"/>
</dbReference>
<dbReference type="PANTHER" id="PTHR22960">
    <property type="entry name" value="MOLYBDOPTERIN COFACTOR SYNTHESIS PROTEIN A"/>
    <property type="match status" value="1"/>
</dbReference>
<evidence type="ECO:0000256" key="7">
    <source>
        <dbReference type="ARBA" id="ARBA00023014"/>
    </source>
</evidence>
<proteinExistence type="inferred from homology"/>
<keyword evidence="5 12" id="KW-0547">Nucleotide-binding</keyword>
<keyword evidence="10 12" id="KW-0456">Lyase</keyword>
<feature type="binding site" evidence="12">
    <location>
        <position position="67"/>
    </location>
    <ligand>
        <name>S-adenosyl-L-methionine</name>
        <dbReference type="ChEBI" id="CHEBI:59789"/>
    </ligand>
</feature>
<feature type="binding site" evidence="12">
    <location>
        <position position="268"/>
    </location>
    <ligand>
        <name>[4Fe-4S] cluster</name>
        <dbReference type="ChEBI" id="CHEBI:49883"/>
        <label>2</label>
        <note>4Fe-4S-substrate</note>
    </ligand>
</feature>
<dbReference type="PROSITE" id="PS01305">
    <property type="entry name" value="MOAA_NIFB_PQQE"/>
    <property type="match status" value="1"/>
</dbReference>
<dbReference type="HAMAP" id="MF_01225_B">
    <property type="entry name" value="MoaA_B"/>
    <property type="match status" value="1"/>
</dbReference>
<feature type="domain" description="Radical SAM core" evidence="13">
    <location>
        <begin position="4"/>
        <end position="221"/>
    </location>
</feature>
<dbReference type="SFLD" id="SFLDG01386">
    <property type="entry name" value="main_SPASM_domain-containing"/>
    <property type="match status" value="1"/>
</dbReference>
<feature type="binding site" evidence="12">
    <location>
        <position position="155"/>
    </location>
    <ligand>
        <name>GTP</name>
        <dbReference type="ChEBI" id="CHEBI:37565"/>
    </ligand>
</feature>
<evidence type="ECO:0000256" key="11">
    <source>
        <dbReference type="ARBA" id="ARBA00048697"/>
    </source>
</evidence>
<comment type="pathway">
    <text evidence="12">Cofactor biosynthesis; molybdopterin biosynthesis.</text>
</comment>
<feature type="binding site" evidence="12">
    <location>
        <position position="20"/>
    </location>
    <ligand>
        <name>[4Fe-4S] cluster</name>
        <dbReference type="ChEBI" id="CHEBI:49883"/>
        <label>1</label>
        <note>4Fe-4S-S-AdoMet</note>
    </ligand>
</feature>
<dbReference type="SFLD" id="SFLDG01067">
    <property type="entry name" value="SPASM/twitch_domain_containing"/>
    <property type="match status" value="1"/>
</dbReference>
<evidence type="ECO:0000256" key="12">
    <source>
        <dbReference type="HAMAP-Rule" id="MF_01225"/>
    </source>
</evidence>
<dbReference type="SFLD" id="SFLDS00029">
    <property type="entry name" value="Radical_SAM"/>
    <property type="match status" value="1"/>
</dbReference>
<accession>A0AAU0UQC2</accession>
<comment type="subunit">
    <text evidence="12">Monomer and homodimer.</text>
</comment>
<dbReference type="InterPro" id="IPR040064">
    <property type="entry name" value="MoaA-like"/>
</dbReference>
<evidence type="ECO:0000256" key="2">
    <source>
        <dbReference type="ARBA" id="ARBA00022485"/>
    </source>
</evidence>
<dbReference type="InterPro" id="IPR050105">
    <property type="entry name" value="MoCo_biosynth_MoaA/MoaC"/>
</dbReference>
<dbReference type="EC" id="4.1.99.22" evidence="1 12"/>
<dbReference type="InterPro" id="IPR010505">
    <property type="entry name" value="MoaA_twitch"/>
</dbReference>
<keyword evidence="2 12" id="KW-0004">4Fe-4S</keyword>
<gene>
    <name evidence="12 14" type="primary">moaA</name>
    <name evidence="14" type="ORF">MFMK1_003376</name>
</gene>
<evidence type="ECO:0000256" key="9">
    <source>
        <dbReference type="ARBA" id="ARBA00023150"/>
    </source>
</evidence>
<evidence type="ECO:0000313" key="15">
    <source>
        <dbReference type="Proteomes" id="UP001329915"/>
    </source>
</evidence>
<feature type="binding site" evidence="12">
    <location>
        <position position="94"/>
    </location>
    <ligand>
        <name>GTP</name>
        <dbReference type="ChEBI" id="CHEBI:37565"/>
    </ligand>
</feature>
<dbReference type="SFLD" id="SFLDG01383">
    <property type="entry name" value="cyclic_pyranopterin_phosphate"/>
    <property type="match status" value="1"/>
</dbReference>
<dbReference type="CDD" id="cd21117">
    <property type="entry name" value="Twitch_MoaA"/>
    <property type="match status" value="1"/>
</dbReference>
<dbReference type="CDD" id="cd01335">
    <property type="entry name" value="Radical_SAM"/>
    <property type="match status" value="1"/>
</dbReference>
<dbReference type="Gene3D" id="3.20.20.70">
    <property type="entry name" value="Aldolase class I"/>
    <property type="match status" value="1"/>
</dbReference>
<evidence type="ECO:0000256" key="5">
    <source>
        <dbReference type="ARBA" id="ARBA00022741"/>
    </source>
</evidence>
<keyword evidence="4 12" id="KW-0479">Metal-binding</keyword>
<dbReference type="InterPro" id="IPR006638">
    <property type="entry name" value="Elp3/MiaA/NifB-like_rSAM"/>
</dbReference>
<dbReference type="Proteomes" id="UP001329915">
    <property type="component" value="Chromosome"/>
</dbReference>
<evidence type="ECO:0000313" key="14">
    <source>
        <dbReference type="EMBL" id="WRO23514.1"/>
    </source>
</evidence>
<evidence type="ECO:0000256" key="1">
    <source>
        <dbReference type="ARBA" id="ARBA00012167"/>
    </source>
</evidence>
<feature type="binding site" evidence="12">
    <location>
        <position position="27"/>
    </location>
    <ligand>
        <name>[4Fe-4S] cluster</name>
        <dbReference type="ChEBI" id="CHEBI:49883"/>
        <label>1</label>
        <note>4Fe-4S-S-AdoMet</note>
    </ligand>
</feature>
<comment type="catalytic activity">
    <reaction evidence="11 12">
        <text>GTP + AH2 + S-adenosyl-L-methionine = (8S)-3',8-cyclo-7,8-dihydroguanosine 5'-triphosphate + 5'-deoxyadenosine + L-methionine + A + H(+)</text>
        <dbReference type="Rhea" id="RHEA:49576"/>
        <dbReference type="ChEBI" id="CHEBI:13193"/>
        <dbReference type="ChEBI" id="CHEBI:15378"/>
        <dbReference type="ChEBI" id="CHEBI:17319"/>
        <dbReference type="ChEBI" id="CHEBI:17499"/>
        <dbReference type="ChEBI" id="CHEBI:37565"/>
        <dbReference type="ChEBI" id="CHEBI:57844"/>
        <dbReference type="ChEBI" id="CHEBI:59789"/>
        <dbReference type="ChEBI" id="CHEBI:131766"/>
        <dbReference type="EC" id="4.1.99.22"/>
    </reaction>
</comment>
<feature type="binding site" evidence="12">
    <location>
        <position position="254"/>
    </location>
    <ligand>
        <name>[4Fe-4S] cluster</name>
        <dbReference type="ChEBI" id="CHEBI:49883"/>
        <label>2</label>
        <note>4Fe-4S-substrate</note>
    </ligand>
</feature>
<dbReference type="InterPro" id="IPR007197">
    <property type="entry name" value="rSAM"/>
</dbReference>
<dbReference type="GO" id="GO:0046872">
    <property type="term" value="F:metal ion binding"/>
    <property type="evidence" value="ECO:0007669"/>
    <property type="project" value="UniProtKB-KW"/>
</dbReference>
<dbReference type="PROSITE" id="PS51918">
    <property type="entry name" value="RADICAL_SAM"/>
    <property type="match status" value="1"/>
</dbReference>
<comment type="cofactor">
    <cofactor evidence="12">
        <name>[4Fe-4S] cluster</name>
        <dbReference type="ChEBI" id="CHEBI:49883"/>
    </cofactor>
    <text evidence="12">Binds 2 [4Fe-4S] clusters. Binds 1 [4Fe-4S] cluster coordinated with 3 cysteines and an exchangeable S-adenosyl-L-methionine and 1 [4Fe-4S] cluster coordinated with 3 cysteines and the GTP-derived substrate.</text>
</comment>
<feature type="binding site" evidence="12">
    <location>
        <begin position="256"/>
        <end position="258"/>
    </location>
    <ligand>
        <name>GTP</name>
        <dbReference type="ChEBI" id="CHEBI:37565"/>
    </ligand>
</feature>
<evidence type="ECO:0000256" key="6">
    <source>
        <dbReference type="ARBA" id="ARBA00023004"/>
    </source>
</evidence>
<dbReference type="InterPro" id="IPR000385">
    <property type="entry name" value="MoaA_NifB_PqqE_Fe-S-bd_CS"/>
</dbReference>
<name>A0AAU0UQC2_9FIRM</name>
<keyword evidence="6 12" id="KW-0408">Iron</keyword>
<feature type="binding site" evidence="12">
    <location>
        <position position="63"/>
    </location>
    <ligand>
        <name>GTP</name>
        <dbReference type="ChEBI" id="CHEBI:37565"/>
    </ligand>
</feature>
<dbReference type="InterPro" id="IPR013483">
    <property type="entry name" value="MoaA"/>
</dbReference>
<feature type="binding site" evidence="12">
    <location>
        <position position="24"/>
    </location>
    <ligand>
        <name>[4Fe-4S] cluster</name>
        <dbReference type="ChEBI" id="CHEBI:49883"/>
        <label>1</label>
        <note>4Fe-4S-S-AdoMet</note>
    </ligand>
</feature>